<dbReference type="EMBL" id="GIBP01006457">
    <property type="protein sequence ID" value="NDV35426.1"/>
    <property type="molecule type" value="Transcribed_RNA"/>
</dbReference>
<feature type="region of interest" description="Disordered" evidence="1">
    <location>
        <begin position="119"/>
        <end position="172"/>
    </location>
</feature>
<evidence type="ECO:0000256" key="1">
    <source>
        <dbReference type="SAM" id="MobiDB-lite"/>
    </source>
</evidence>
<evidence type="ECO:0008006" key="3">
    <source>
        <dbReference type="Google" id="ProtNLM"/>
    </source>
</evidence>
<name>A0A6B2LEG5_9EUKA</name>
<feature type="region of interest" description="Disordered" evidence="1">
    <location>
        <begin position="222"/>
        <end position="241"/>
    </location>
</feature>
<sequence length="241" mass="27836">MSTSDFDMIYVPGEIPTTIPSNVTTPPHSQKVRFVLKRFEVKIRLPKISPKSINLAPTDTEFYMDTFKHTKKYMLRFPYPQNIKVNSQNVEATMEGEFLVVHLPIVEILDKMTGKKLRKKENAGSATQPQAKKPALKRKASSGPATAAEQPKPKKQKQEGTVGQKKNTQQLELIEQINKEQDEKRKERLEKEAQKYLFFDTKKKERTERREVKAAIRKKALEKKKELLSEKKGAKKDKKKK</sequence>
<feature type="compositionally biased region" description="Basic and acidic residues" evidence="1">
    <location>
        <begin position="223"/>
        <end position="232"/>
    </location>
</feature>
<accession>A0A6B2LEG5</accession>
<reference evidence="2" key="1">
    <citation type="journal article" date="2020" name="J. Eukaryot. Microbiol.">
        <title>De novo Sequencing, Assembly and Annotation of the Transcriptome for the Free-Living Testate Amoeba Arcella intermedia.</title>
        <authorList>
            <person name="Ribeiro G.M."/>
            <person name="Porfirio-Sousa A.L."/>
            <person name="Maurer-Alcala X.X."/>
            <person name="Katz L.A."/>
            <person name="Lahr D.J.G."/>
        </authorList>
    </citation>
    <scope>NUCLEOTIDE SEQUENCE</scope>
</reference>
<protein>
    <recommendedName>
        <fullName evidence="3">SHSP domain-containing protein</fullName>
    </recommendedName>
</protein>
<proteinExistence type="predicted"/>
<evidence type="ECO:0000313" key="2">
    <source>
        <dbReference type="EMBL" id="NDV35426.1"/>
    </source>
</evidence>
<organism evidence="2">
    <name type="scientific">Arcella intermedia</name>
    <dbReference type="NCBI Taxonomy" id="1963864"/>
    <lineage>
        <taxon>Eukaryota</taxon>
        <taxon>Amoebozoa</taxon>
        <taxon>Tubulinea</taxon>
        <taxon>Elardia</taxon>
        <taxon>Arcellinida</taxon>
        <taxon>Sphaerothecina</taxon>
        <taxon>Arcellidae</taxon>
        <taxon>Arcella</taxon>
    </lineage>
</organism>
<dbReference type="AlphaFoldDB" id="A0A6B2LEG5"/>